<sequence>MLRKSMPAELMKVLIRLHYPPEVILLCVRWYVAYSLSLRNLEEMMAKRGFEVDHSTVHRWVIKLVPLFEKAFRKHKRPVGKRWRMAETYMKISGDWKYLYRAVDKAGRTVDFLLRAHRDKAAARRYFEKAIDQNGAPETVKPMKGFKDFRCARLILSGHRNDAYDPERTVEKEHGTHQSTAEQFYSLMM</sequence>
<dbReference type="InterPro" id="IPR047930">
    <property type="entry name" value="Transpos_IS6"/>
</dbReference>
<keyword evidence="2" id="KW-0238">DNA-binding</keyword>
<gene>
    <name evidence="5" type="ORF">SAMN05192548_102185</name>
</gene>
<name>A0A1M6S9X4_9BURK</name>
<dbReference type="AlphaFoldDB" id="A0A1M6S9X4"/>
<evidence type="ECO:0000259" key="4">
    <source>
        <dbReference type="Pfam" id="PF13610"/>
    </source>
</evidence>
<dbReference type="EMBL" id="FRAB01000021">
    <property type="protein sequence ID" value="SHK41460.1"/>
    <property type="molecule type" value="Genomic_DNA"/>
</dbReference>
<organism evidence="5 6">
    <name type="scientific">Paraburkholderia terricola</name>
    <dbReference type="NCBI Taxonomy" id="169427"/>
    <lineage>
        <taxon>Bacteria</taxon>
        <taxon>Pseudomonadati</taxon>
        <taxon>Pseudomonadota</taxon>
        <taxon>Betaproteobacteria</taxon>
        <taxon>Burkholderiales</taxon>
        <taxon>Burkholderiaceae</taxon>
        <taxon>Paraburkholderia</taxon>
    </lineage>
</organism>
<keyword evidence="1" id="KW-0815">Transposition</keyword>
<dbReference type="NCBIfam" id="NF033587">
    <property type="entry name" value="transpos_IS6"/>
    <property type="match status" value="1"/>
</dbReference>
<dbReference type="GO" id="GO:0006310">
    <property type="term" value="P:DNA recombination"/>
    <property type="evidence" value="ECO:0007669"/>
    <property type="project" value="UniProtKB-KW"/>
</dbReference>
<dbReference type="InterPro" id="IPR052183">
    <property type="entry name" value="IS_Transposase"/>
</dbReference>
<reference evidence="5 6" key="1">
    <citation type="submission" date="2016-11" db="EMBL/GenBank/DDBJ databases">
        <authorList>
            <person name="Jaros S."/>
            <person name="Januszkiewicz K."/>
            <person name="Wedrychowicz H."/>
        </authorList>
    </citation>
    <scope>NUCLEOTIDE SEQUENCE [LARGE SCALE GENOMIC DNA]</scope>
    <source>
        <strain evidence="5 6">LMG 20594</strain>
    </source>
</reference>
<dbReference type="GO" id="GO:0003677">
    <property type="term" value="F:DNA binding"/>
    <property type="evidence" value="ECO:0007669"/>
    <property type="project" value="UniProtKB-KW"/>
</dbReference>
<keyword evidence="3" id="KW-0233">DNA recombination</keyword>
<dbReference type="PANTHER" id="PTHR35528:SF3">
    <property type="entry name" value="BLL1675 PROTEIN"/>
    <property type="match status" value="1"/>
</dbReference>
<accession>A0A1M6S9X4</accession>
<proteinExistence type="predicted"/>
<protein>
    <submittedName>
        <fullName evidence="5">DDE domain-containing protein</fullName>
    </submittedName>
</protein>
<evidence type="ECO:0000256" key="3">
    <source>
        <dbReference type="ARBA" id="ARBA00023172"/>
    </source>
</evidence>
<dbReference type="Pfam" id="PF13610">
    <property type="entry name" value="DDE_Tnp_IS240"/>
    <property type="match status" value="1"/>
</dbReference>
<evidence type="ECO:0000256" key="1">
    <source>
        <dbReference type="ARBA" id="ARBA00022578"/>
    </source>
</evidence>
<dbReference type="PANTHER" id="PTHR35528">
    <property type="entry name" value="BLL1675 PROTEIN"/>
    <property type="match status" value="1"/>
</dbReference>
<dbReference type="InterPro" id="IPR032874">
    <property type="entry name" value="DDE_dom"/>
</dbReference>
<feature type="domain" description="DDE" evidence="4">
    <location>
        <begin position="81"/>
        <end position="140"/>
    </location>
</feature>
<evidence type="ECO:0000313" key="5">
    <source>
        <dbReference type="EMBL" id="SHK41460.1"/>
    </source>
</evidence>
<dbReference type="GO" id="GO:0032196">
    <property type="term" value="P:transposition"/>
    <property type="evidence" value="ECO:0007669"/>
    <property type="project" value="UniProtKB-KW"/>
</dbReference>
<dbReference type="Proteomes" id="UP000184395">
    <property type="component" value="Unassembled WGS sequence"/>
</dbReference>
<evidence type="ECO:0000313" key="6">
    <source>
        <dbReference type="Proteomes" id="UP000184395"/>
    </source>
</evidence>
<evidence type="ECO:0000256" key="2">
    <source>
        <dbReference type="ARBA" id="ARBA00023125"/>
    </source>
</evidence>